<dbReference type="SUPFAM" id="SSF49785">
    <property type="entry name" value="Galactose-binding domain-like"/>
    <property type="match status" value="1"/>
</dbReference>
<evidence type="ECO:0000313" key="3">
    <source>
        <dbReference type="Proteomes" id="UP000034290"/>
    </source>
</evidence>
<evidence type="ECO:0000256" key="1">
    <source>
        <dbReference type="SAM" id="SignalP"/>
    </source>
</evidence>
<dbReference type="EMBL" id="LCRM01000009">
    <property type="protein sequence ID" value="KKW36916.1"/>
    <property type="molecule type" value="Genomic_DNA"/>
</dbReference>
<comment type="caution">
    <text evidence="2">The sequence shown here is derived from an EMBL/GenBank/DDBJ whole genome shotgun (WGS) entry which is preliminary data.</text>
</comment>
<dbReference type="Gene3D" id="2.60.120.260">
    <property type="entry name" value="Galactose-binding domain-like"/>
    <property type="match status" value="2"/>
</dbReference>
<sequence length="1764" mass="188896">MSLFLVGGLLVAPGVALANNPAATVAGLAIDAVIVGLQAAIAVDSPVSGGKTGEAGSETAKQTADRVVTPIFVSVIRSVGLNLLDFIVNRLAYDAAVALASGGKGQTGLIEFQSPETYFRNLGLDIVGEAIGSLEKSLSEATNQAWGICVPQDPIKKLGLQIGLKQAYTRNAPSCEFNNFLAGINAVGARYAGDVGGDQNILRRFAEAYKPGQSELSASIEFNLAVHQQVNLAKTIGLQEALANKGFKNVVDVITGEVKTPAVLILEQSNAAIKNSKLGLSKEAQLDTLTKFLGGDAEVLKQIGLQGLSVFVNTLLSSLGNNLFSGLFNPSGLNVDPFNPEASIVGGRERAEETYRSILSAPILSFDDYNIMNEFVICPGDDLRGLNNCVMDQGFASAVGRARAGTALTVQDAIDGGFLHGDWPLIPSSDEGRNQDIRCSTYGYCYSNLVKIRRARVIPIGWELVANSSFNNESSPVTLQQAIDGFFSCNDQGQADDSHKWCHLIDPNWVLKIPPAQCRAFVPSELPISSLVNARQSVCVDSPTCIAQDDSGACVGGYGYCTQETNTWQFNGDTCPAEYAGCLAFNNVRTGSSGDYLLNTIDTDGCDADNPGCRWYRTNKYEDDKGTSETTDDTFEFLPTGEIYDVALHDASVGLGALVNPTSFGYDTDGDDVDDFSYTNYAFEDRFYVNQNVGTCSAESAGCTELISADTARLNLLRNPSFEDDEDEDGVPDGWFELLPDTFPDGYDTLTGSGFEGIDAVTNVDGSLSFQQEGIALSANRFYTLSFYVNTTVASSSPVRIAMIELIPQTGTSAVNLLGTTILGGCSVSQASHPNRIFLPVSTTAGDGYVRKTCTFTTPSIPTYATVSLTDATGSSDETYYDAFQLELGSVPGTFQEGYGEGTITREYLTVPPTWLGCTGSASDPALCGDYTRVCTAQDVGCDLYTPTLGGFGVPAVTSSADTCPSACVGYETYKQESTPYEAENFPQYFIANSARVCSQADVGCDAYTNLNAVALGGEGIEYYSGLRFCSAPDQTTAEATFYTWEGTASEGFQLRSWSLLESNLNDTLEISYAEPLETSFSFIESNIGRAPCTHSVVISEDAVVCQDDVRGDEDNEEYGFTDCNEHADIFDNPDCREFYDTSGNIHYRLLSQTAVISNECAPYRKDGGLQADCTDSGGFWTAGGSCRYFVLASESGSCSETSAGCRAYTGASGRNASTIFTDTVEDGSLNEYTSASSAVISNESISAGGHSVHVTGTSFNMLSLVEGTATITAGDMNDNGSCDEGELCTFEDAGGSSCEATGTDTSDDTDDCGPWVNRLVQGKTYILEFWAKGNGPVQTFTTVPGQGTVQIEPRFVEARGAGDSHAFSTLTSGVVTITSQWQLYTVGPLDTSDAVAFADFDDTAILQFFVSAGTVDYDIDNINLRETEENLALIKDSWVTPSSCDLSPTGTPSPQHYLGCQEYQDGSGAFQNLHQFTRLCQEEMIGCSAYFDTQNSEATFTQTFNATCALPTPENVTVSTSTACTMSGETVCTIVSGRNSCHFDFDGALPNPLPSSPRKISLGPEARMVPNDTDLFLVNRGETSCGAATAGCYEVGLPTFNQNKTAVTGFDTTYLIDDPDQYNATLCDTEGLFCEAWSTTADGTFYFKDPSNQTCDYRPSVTINNQQYYGWFRTGSQPPAPCYYDDLDDDGAFDTAELSSAYLVSGISFGIWRNGDQANYDGWLASCPSRYDRCSDFVDPMDTSDGLYPNGTPYVYIKNDKID</sequence>
<dbReference type="Proteomes" id="UP000034290">
    <property type="component" value="Unassembled WGS sequence"/>
</dbReference>
<feature type="chain" id="PRO_5002541018" evidence="1">
    <location>
        <begin position="19"/>
        <end position="1764"/>
    </location>
</feature>
<feature type="signal peptide" evidence="1">
    <location>
        <begin position="1"/>
        <end position="18"/>
    </location>
</feature>
<organism evidence="2 3">
    <name type="scientific">Candidatus Giovannonibacteria bacterium GW2011_GWA2_53_7</name>
    <dbReference type="NCBI Taxonomy" id="1618650"/>
    <lineage>
        <taxon>Bacteria</taxon>
        <taxon>Candidatus Giovannoniibacteriota</taxon>
    </lineage>
</organism>
<gene>
    <name evidence="2" type="ORF">UY81_C0009G0001</name>
</gene>
<dbReference type="InterPro" id="IPR008979">
    <property type="entry name" value="Galactose-bd-like_sf"/>
</dbReference>
<name>A0A0G1Y108_9BACT</name>
<protein>
    <submittedName>
        <fullName evidence="2">Uncharacterized protein</fullName>
    </submittedName>
</protein>
<keyword evidence="1" id="KW-0732">Signal</keyword>
<reference evidence="2 3" key="1">
    <citation type="journal article" date="2015" name="Nature">
        <title>rRNA introns, odd ribosomes, and small enigmatic genomes across a large radiation of phyla.</title>
        <authorList>
            <person name="Brown C.T."/>
            <person name="Hug L.A."/>
            <person name="Thomas B.C."/>
            <person name="Sharon I."/>
            <person name="Castelle C.J."/>
            <person name="Singh A."/>
            <person name="Wilkins M.J."/>
            <person name="Williams K.H."/>
            <person name="Banfield J.F."/>
        </authorList>
    </citation>
    <scope>NUCLEOTIDE SEQUENCE [LARGE SCALE GENOMIC DNA]</scope>
</reference>
<feature type="non-terminal residue" evidence="2">
    <location>
        <position position="1764"/>
    </location>
</feature>
<evidence type="ECO:0000313" key="2">
    <source>
        <dbReference type="EMBL" id="KKW36916.1"/>
    </source>
</evidence>
<proteinExistence type="predicted"/>
<accession>A0A0G1Y108</accession>